<dbReference type="EMBL" id="LWLG01000022">
    <property type="protein sequence ID" value="OAQ19872.1"/>
    <property type="molecule type" value="Genomic_DNA"/>
</dbReference>
<protein>
    <submittedName>
        <fullName evidence="1">Uncharacterized protein</fullName>
    </submittedName>
</protein>
<organism evidence="1 2">
    <name type="scientific">Thermosulfurimonas dismutans</name>
    <dbReference type="NCBI Taxonomy" id="999894"/>
    <lineage>
        <taxon>Bacteria</taxon>
        <taxon>Pseudomonadati</taxon>
        <taxon>Thermodesulfobacteriota</taxon>
        <taxon>Thermodesulfobacteria</taxon>
        <taxon>Thermodesulfobacteriales</taxon>
        <taxon>Thermodesulfobacteriaceae</taxon>
        <taxon>Thermosulfurimonas</taxon>
    </lineage>
</organism>
<comment type="caution">
    <text evidence="1">The sequence shown here is derived from an EMBL/GenBank/DDBJ whole genome shotgun (WGS) entry which is preliminary data.</text>
</comment>
<gene>
    <name evidence="1" type="ORF">TDIS_2052</name>
</gene>
<evidence type="ECO:0000313" key="2">
    <source>
        <dbReference type="Proteomes" id="UP000078390"/>
    </source>
</evidence>
<evidence type="ECO:0000313" key="1">
    <source>
        <dbReference type="EMBL" id="OAQ19872.1"/>
    </source>
</evidence>
<sequence>MEIKVIKEDIKRILVKEVNRICEIFLECYRRLRNKLFFMFLVKGVC</sequence>
<dbReference type="Proteomes" id="UP000078390">
    <property type="component" value="Unassembled WGS sequence"/>
</dbReference>
<reference evidence="1 2" key="1">
    <citation type="submission" date="2016-04" db="EMBL/GenBank/DDBJ databases">
        <title>Genome analysis of Thermosulfurimonas dismutans, the first thermophilic sulfur-disproportionating bacterium of the phylum Thermodesulfobacteria.</title>
        <authorList>
            <person name="Mardanov A.V."/>
            <person name="Beletsky A.V."/>
            <person name="Kadnikov V.V."/>
            <person name="Slobodkin A.I."/>
            <person name="Ravin N.V."/>
        </authorList>
    </citation>
    <scope>NUCLEOTIDE SEQUENCE [LARGE SCALE GENOMIC DNA]</scope>
    <source>
        <strain evidence="1 2">S95</strain>
    </source>
</reference>
<name>A0A179D330_9BACT</name>
<keyword evidence="2" id="KW-1185">Reference proteome</keyword>
<proteinExistence type="predicted"/>
<accession>A0A179D330</accession>
<dbReference type="AlphaFoldDB" id="A0A179D330"/>